<name>A0ABM6DL59_9BORD</name>
<dbReference type="InterPro" id="IPR009057">
    <property type="entry name" value="Homeodomain-like_sf"/>
</dbReference>
<evidence type="ECO:0000259" key="1">
    <source>
        <dbReference type="Pfam" id="PF08765"/>
    </source>
</evidence>
<keyword evidence="3" id="KW-1185">Reference proteome</keyword>
<evidence type="ECO:0000313" key="2">
    <source>
        <dbReference type="EMBL" id="ANY18245.1"/>
    </source>
</evidence>
<dbReference type="EMBL" id="CP016440">
    <property type="protein sequence ID" value="ANY18245.1"/>
    <property type="molecule type" value="Genomic_DNA"/>
</dbReference>
<evidence type="ECO:0000313" key="3">
    <source>
        <dbReference type="Proteomes" id="UP000092950"/>
    </source>
</evidence>
<feature type="domain" description="Mor transcription activator" evidence="1">
    <location>
        <begin position="5"/>
        <end position="108"/>
    </location>
</feature>
<sequence>MSLVRHELFSDLVTHVETLLRDLGLPPEIADQAAAAVADFLADHWGGQYVLIPKDFQFKLATRDLEMYRSHRGDFSVTARKWGMTERGTRKVIERVMKRLVAQNQGRLFDDLP</sequence>
<reference evidence="2 3" key="1">
    <citation type="submission" date="2016-07" db="EMBL/GenBank/DDBJ databases">
        <title>Complete genome sequences of Bordetella pseudohinzii.</title>
        <authorList>
            <person name="Spilker T."/>
            <person name="Darrah R."/>
            <person name="LiPuma J.J."/>
        </authorList>
    </citation>
    <scope>NUCLEOTIDE SEQUENCE [LARGE SCALE GENOMIC DNA]</scope>
    <source>
        <strain evidence="2 3">HI4681</strain>
    </source>
</reference>
<dbReference type="InterPro" id="IPR014875">
    <property type="entry name" value="Mor_transcription_activator"/>
</dbReference>
<accession>A0ABM6DL59</accession>
<dbReference type="SUPFAM" id="SSF46689">
    <property type="entry name" value="Homeodomain-like"/>
    <property type="match status" value="1"/>
</dbReference>
<gene>
    <name evidence="2" type="ORF">BBN53_08515</name>
</gene>
<dbReference type="InterPro" id="IPR052411">
    <property type="entry name" value="c-mor_Regulatory_Protein"/>
</dbReference>
<dbReference type="Proteomes" id="UP000092950">
    <property type="component" value="Chromosome"/>
</dbReference>
<dbReference type="PANTHER" id="PTHR37812">
    <property type="entry name" value="MU-LIKE PROPHAGE FLUMU PROTEIN C"/>
    <property type="match status" value="1"/>
</dbReference>
<dbReference type="Gene3D" id="1.10.10.60">
    <property type="entry name" value="Homeodomain-like"/>
    <property type="match status" value="1"/>
</dbReference>
<organism evidence="2 3">
    <name type="scientific">Bordetella pseudohinzii</name>
    <dbReference type="NCBI Taxonomy" id="1331258"/>
    <lineage>
        <taxon>Bacteria</taxon>
        <taxon>Pseudomonadati</taxon>
        <taxon>Pseudomonadota</taxon>
        <taxon>Betaproteobacteria</taxon>
        <taxon>Burkholderiales</taxon>
        <taxon>Alcaligenaceae</taxon>
        <taxon>Bordetella</taxon>
    </lineage>
</organism>
<dbReference type="Pfam" id="PF08765">
    <property type="entry name" value="Mor"/>
    <property type="match status" value="1"/>
</dbReference>
<dbReference type="PANTHER" id="PTHR37812:SF1">
    <property type="entry name" value="MU-LIKE PROPHAGE FLUMU PROTEIN C"/>
    <property type="match status" value="1"/>
</dbReference>
<proteinExistence type="predicted"/>
<protein>
    <recommendedName>
        <fullName evidence="1">Mor transcription activator domain-containing protein</fullName>
    </recommendedName>
</protein>